<organism evidence="1 2">
    <name type="scientific">Armillaria gallica</name>
    <name type="common">Bulbous honey fungus</name>
    <name type="synonym">Armillaria bulbosa</name>
    <dbReference type="NCBI Taxonomy" id="47427"/>
    <lineage>
        <taxon>Eukaryota</taxon>
        <taxon>Fungi</taxon>
        <taxon>Dikarya</taxon>
        <taxon>Basidiomycota</taxon>
        <taxon>Agaricomycotina</taxon>
        <taxon>Agaricomycetes</taxon>
        <taxon>Agaricomycetidae</taxon>
        <taxon>Agaricales</taxon>
        <taxon>Marasmiineae</taxon>
        <taxon>Physalacriaceae</taxon>
        <taxon>Armillaria</taxon>
    </lineage>
</organism>
<evidence type="ECO:0000313" key="2">
    <source>
        <dbReference type="Proteomes" id="UP000217790"/>
    </source>
</evidence>
<accession>A0A2H3E5G3</accession>
<dbReference type="EMBL" id="KZ293645">
    <property type="protein sequence ID" value="PBL01581.1"/>
    <property type="molecule type" value="Genomic_DNA"/>
</dbReference>
<sequence length="417" mass="46856">MFKNSDLDVYVNVKREPALDSALRQTGYDLHADLTKEGGAVELDDNALLLAMETDEMILRTKYVFSAIASVKEYHNQGGKVVQVIASHGPPMDIILGFHSSYYFAYCLYPSTTIRDRVSVAHIGDDMNTVRAREKWEHRGWRMLKESTSSAHLDLRTVNRYVGDCYSWRIPCEGQLTLDDVLIHSPSRLTDVLKAHSWQLLYPHLFDDGFYAIYAWLLLPPFQKIYGEVVAKVRNLPNQLAGFDSSQAIAEAFIVDYQNSDDFVFVANAESGEEEVFQVHGIISETRLPPVQKGNRCSSVSMTGLVQTVKLVSIEDNQEFRTAAVTISRMCEFLQQSVGAPVQAPYAVQHGITREITFVNRLLTPTHSAFPEDIITLPSAFDPSQSLKASIDEGKFAFTKDNQVAFNKLALNEEDDQ</sequence>
<evidence type="ECO:0000313" key="1">
    <source>
        <dbReference type="EMBL" id="PBL01581.1"/>
    </source>
</evidence>
<protein>
    <submittedName>
        <fullName evidence="1">Uncharacterized protein</fullName>
    </submittedName>
</protein>
<dbReference type="AlphaFoldDB" id="A0A2H3E5G3"/>
<dbReference type="InParanoid" id="A0A2H3E5G3"/>
<name>A0A2H3E5G3_ARMGA</name>
<keyword evidence="2" id="KW-1185">Reference proteome</keyword>
<proteinExistence type="predicted"/>
<dbReference type="OrthoDB" id="3004128at2759"/>
<dbReference type="Proteomes" id="UP000217790">
    <property type="component" value="Unassembled WGS sequence"/>
</dbReference>
<gene>
    <name evidence="1" type="ORF">ARMGADRAFT_1023041</name>
</gene>
<reference evidence="2" key="1">
    <citation type="journal article" date="2017" name="Nat. Ecol. Evol.">
        <title>Genome expansion and lineage-specific genetic innovations in the forest pathogenic fungi Armillaria.</title>
        <authorList>
            <person name="Sipos G."/>
            <person name="Prasanna A.N."/>
            <person name="Walter M.C."/>
            <person name="O'Connor E."/>
            <person name="Balint B."/>
            <person name="Krizsan K."/>
            <person name="Kiss B."/>
            <person name="Hess J."/>
            <person name="Varga T."/>
            <person name="Slot J."/>
            <person name="Riley R."/>
            <person name="Boka B."/>
            <person name="Rigling D."/>
            <person name="Barry K."/>
            <person name="Lee J."/>
            <person name="Mihaltcheva S."/>
            <person name="LaButti K."/>
            <person name="Lipzen A."/>
            <person name="Waldron R."/>
            <person name="Moloney N.M."/>
            <person name="Sperisen C."/>
            <person name="Kredics L."/>
            <person name="Vagvoelgyi C."/>
            <person name="Patrignani A."/>
            <person name="Fitzpatrick D."/>
            <person name="Nagy I."/>
            <person name="Doyle S."/>
            <person name="Anderson J.B."/>
            <person name="Grigoriev I.V."/>
            <person name="Gueldener U."/>
            <person name="Muensterkoetter M."/>
            <person name="Nagy L.G."/>
        </authorList>
    </citation>
    <scope>NUCLEOTIDE SEQUENCE [LARGE SCALE GENOMIC DNA]</scope>
    <source>
        <strain evidence="2">Ar21-2</strain>
    </source>
</reference>
<dbReference type="STRING" id="47427.A0A2H3E5G3"/>